<organism evidence="2 3">
    <name type="scientific">Streptomyces dangxiongensis</name>
    <dbReference type="NCBI Taxonomy" id="1442032"/>
    <lineage>
        <taxon>Bacteria</taxon>
        <taxon>Bacillati</taxon>
        <taxon>Actinomycetota</taxon>
        <taxon>Actinomycetes</taxon>
        <taxon>Kitasatosporales</taxon>
        <taxon>Streptomycetaceae</taxon>
        <taxon>Streptomyces</taxon>
    </lineage>
</organism>
<dbReference type="Proteomes" id="UP000268329">
    <property type="component" value="Chromosome"/>
</dbReference>
<name>A0A3G2J6R1_9ACTN</name>
<feature type="region of interest" description="Disordered" evidence="1">
    <location>
        <begin position="42"/>
        <end position="89"/>
    </location>
</feature>
<reference evidence="2 3" key="1">
    <citation type="submission" date="2018-10" db="EMBL/GenBank/DDBJ databases">
        <title>The genome of Streptomyces dangxiongensis Z022.</title>
        <authorList>
            <person name="Zhang B."/>
        </authorList>
    </citation>
    <scope>NUCLEOTIDE SEQUENCE [LARGE SCALE GENOMIC DNA]</scope>
    <source>
        <strain evidence="2 3">Z022</strain>
    </source>
</reference>
<dbReference type="OrthoDB" id="3781681at2"/>
<dbReference type="EMBL" id="CP033073">
    <property type="protein sequence ID" value="AYN37890.1"/>
    <property type="molecule type" value="Genomic_DNA"/>
</dbReference>
<accession>A0A3G2J6R1</accession>
<proteinExistence type="predicted"/>
<keyword evidence="3" id="KW-1185">Reference proteome</keyword>
<dbReference type="AlphaFoldDB" id="A0A3G2J6R1"/>
<gene>
    <name evidence="2" type="ORF">D9753_01755</name>
</gene>
<evidence type="ECO:0000256" key="1">
    <source>
        <dbReference type="SAM" id="MobiDB-lite"/>
    </source>
</evidence>
<sequence>MVAGLGDEESWLPTGCTGRAVRDLVFQCLQDAQRALVALHTPSPSTPASYAAGTWRRRRRTGSRCSGETPPAHRPHTQHGETRARPLRGAGARVALMETCAS</sequence>
<dbReference type="KEGG" id="sdd:D9753_01755"/>
<evidence type="ECO:0000313" key="2">
    <source>
        <dbReference type="EMBL" id="AYN37890.1"/>
    </source>
</evidence>
<evidence type="ECO:0000313" key="3">
    <source>
        <dbReference type="Proteomes" id="UP000268329"/>
    </source>
</evidence>
<protein>
    <submittedName>
        <fullName evidence="2">Uncharacterized protein</fullName>
    </submittedName>
</protein>